<dbReference type="InterPro" id="IPR023214">
    <property type="entry name" value="HAD_sf"/>
</dbReference>
<keyword evidence="1" id="KW-0378">Hydrolase</keyword>
<proteinExistence type="predicted"/>
<accession>A0A4R9GBD1</accession>
<keyword evidence="2" id="KW-1185">Reference proteome</keyword>
<dbReference type="GO" id="GO:0000287">
    <property type="term" value="F:magnesium ion binding"/>
    <property type="evidence" value="ECO:0007669"/>
    <property type="project" value="TreeGrafter"/>
</dbReference>
<dbReference type="SUPFAM" id="SSF56784">
    <property type="entry name" value="HAD-like"/>
    <property type="match status" value="1"/>
</dbReference>
<evidence type="ECO:0000313" key="2">
    <source>
        <dbReference type="Proteomes" id="UP000298458"/>
    </source>
</evidence>
<reference evidence="1" key="1">
    <citation type="journal article" date="2019" name="PLoS Negl. Trop. Dis.">
        <title>Revisiting the worldwide diversity of Leptospira species in the environment.</title>
        <authorList>
            <person name="Vincent A.T."/>
            <person name="Schiettekatte O."/>
            <person name="Bourhy P."/>
            <person name="Veyrier F.J."/>
            <person name="Picardeau M."/>
        </authorList>
    </citation>
    <scope>NUCLEOTIDE SEQUENCE [LARGE SCALE GENOMIC DNA]</scope>
    <source>
        <strain evidence="1">SSW15</strain>
    </source>
</reference>
<dbReference type="RefSeq" id="WP_135768763.1">
    <property type="nucleotide sequence ID" value="NZ_RQET01000009.1"/>
</dbReference>
<sequence length="275" mass="30451">MDLDGTLLDSRGRISSLNSYVLNSALEKGMRLVIATGRRFSSTLPFAREFRGDLFVISNNGQVMRESPSGARVSETYLSSETIAAVLDSGKKEGFDPILHVDHYEEGIDILAESPITDPRFYNYSGGDTERSRVVEDCFLHGSDRVLVACFLSQDKTRLEELERKLLGLPEAAEFRTVLTRIHGVSFCLEILEKNSSKWSAISSFLKANGLDPSGVAAFGDEKNDLEMLSHAGFGFAMKNAVPYLKEFAPYHTRYSNDEDGIAMTLLELGILSFP</sequence>
<dbReference type="OrthoDB" id="9781413at2"/>
<dbReference type="AlphaFoldDB" id="A0A4R9GBD1"/>
<dbReference type="NCBIfam" id="TIGR00099">
    <property type="entry name" value="Cof-subfamily"/>
    <property type="match status" value="1"/>
</dbReference>
<dbReference type="InterPro" id="IPR036412">
    <property type="entry name" value="HAD-like_sf"/>
</dbReference>
<organism evidence="1 2">
    <name type="scientific">Leptospira fletcheri</name>
    <dbReference type="NCBI Taxonomy" id="2484981"/>
    <lineage>
        <taxon>Bacteria</taxon>
        <taxon>Pseudomonadati</taxon>
        <taxon>Spirochaetota</taxon>
        <taxon>Spirochaetia</taxon>
        <taxon>Leptospirales</taxon>
        <taxon>Leptospiraceae</taxon>
        <taxon>Leptospira</taxon>
    </lineage>
</organism>
<dbReference type="Proteomes" id="UP000298458">
    <property type="component" value="Unassembled WGS sequence"/>
</dbReference>
<dbReference type="PANTHER" id="PTHR10000">
    <property type="entry name" value="PHOSPHOSERINE PHOSPHATASE"/>
    <property type="match status" value="1"/>
</dbReference>
<dbReference type="GO" id="GO:0005829">
    <property type="term" value="C:cytosol"/>
    <property type="evidence" value="ECO:0007669"/>
    <property type="project" value="TreeGrafter"/>
</dbReference>
<dbReference type="PANTHER" id="PTHR10000:SF8">
    <property type="entry name" value="HAD SUPERFAMILY HYDROLASE-LIKE, TYPE 3"/>
    <property type="match status" value="1"/>
</dbReference>
<dbReference type="Gene3D" id="3.30.1240.10">
    <property type="match status" value="1"/>
</dbReference>
<dbReference type="GO" id="GO:0016791">
    <property type="term" value="F:phosphatase activity"/>
    <property type="evidence" value="ECO:0007669"/>
    <property type="project" value="TreeGrafter"/>
</dbReference>
<dbReference type="EMBL" id="RQET01000009">
    <property type="protein sequence ID" value="TGK09078.1"/>
    <property type="molecule type" value="Genomic_DNA"/>
</dbReference>
<protein>
    <submittedName>
        <fullName evidence="1">HAD family hydrolase</fullName>
    </submittedName>
</protein>
<dbReference type="InterPro" id="IPR000150">
    <property type="entry name" value="Cof"/>
</dbReference>
<evidence type="ECO:0000313" key="1">
    <source>
        <dbReference type="EMBL" id="TGK09078.1"/>
    </source>
</evidence>
<name>A0A4R9GBD1_9LEPT</name>
<gene>
    <name evidence="1" type="ORF">EHO60_12290</name>
</gene>
<dbReference type="Pfam" id="PF08282">
    <property type="entry name" value="Hydrolase_3"/>
    <property type="match status" value="1"/>
</dbReference>
<comment type="caution">
    <text evidence="1">The sequence shown here is derived from an EMBL/GenBank/DDBJ whole genome shotgun (WGS) entry which is preliminary data.</text>
</comment>
<dbReference type="Gene3D" id="3.40.50.1000">
    <property type="entry name" value="HAD superfamily/HAD-like"/>
    <property type="match status" value="1"/>
</dbReference>